<dbReference type="OrthoDB" id="5385910at2759"/>
<feature type="compositionally biased region" description="Low complexity" evidence="1">
    <location>
        <begin position="206"/>
        <end position="232"/>
    </location>
</feature>
<feature type="compositionally biased region" description="Polar residues" evidence="1">
    <location>
        <begin position="77"/>
        <end position="113"/>
    </location>
</feature>
<feature type="compositionally biased region" description="Low complexity" evidence="1">
    <location>
        <begin position="115"/>
        <end position="127"/>
    </location>
</feature>
<accession>A0A8H3F743</accession>
<feature type="compositionally biased region" description="Low complexity" evidence="1">
    <location>
        <begin position="276"/>
        <end position="289"/>
    </location>
</feature>
<keyword evidence="3" id="KW-1185">Reference proteome</keyword>
<feature type="compositionally biased region" description="Low complexity" evidence="1">
    <location>
        <begin position="20"/>
        <end position="43"/>
    </location>
</feature>
<feature type="compositionally biased region" description="Polar residues" evidence="1">
    <location>
        <begin position="7"/>
        <end position="19"/>
    </location>
</feature>
<dbReference type="EMBL" id="CAJPDQ010000013">
    <property type="protein sequence ID" value="CAF9918239.1"/>
    <property type="molecule type" value="Genomic_DNA"/>
</dbReference>
<feature type="compositionally biased region" description="Polar residues" evidence="1">
    <location>
        <begin position="264"/>
        <end position="275"/>
    </location>
</feature>
<feature type="region of interest" description="Disordered" evidence="1">
    <location>
        <begin position="180"/>
        <end position="313"/>
    </location>
</feature>
<feature type="region of interest" description="Disordered" evidence="1">
    <location>
        <begin position="1"/>
        <end position="147"/>
    </location>
</feature>
<evidence type="ECO:0000313" key="3">
    <source>
        <dbReference type="Proteomes" id="UP000664169"/>
    </source>
</evidence>
<dbReference type="AlphaFoldDB" id="A0A8H3F743"/>
<reference evidence="2" key="1">
    <citation type="submission" date="2021-03" db="EMBL/GenBank/DDBJ databases">
        <authorList>
            <person name="Tagirdzhanova G."/>
        </authorList>
    </citation>
    <scope>NUCLEOTIDE SEQUENCE</scope>
</reference>
<dbReference type="Proteomes" id="UP000664169">
    <property type="component" value="Unassembled WGS sequence"/>
</dbReference>
<evidence type="ECO:0000256" key="1">
    <source>
        <dbReference type="SAM" id="MobiDB-lite"/>
    </source>
</evidence>
<protein>
    <submittedName>
        <fullName evidence="2">Uncharacterized protein</fullName>
    </submittedName>
</protein>
<organism evidence="2 3">
    <name type="scientific">Gomphillus americanus</name>
    <dbReference type="NCBI Taxonomy" id="1940652"/>
    <lineage>
        <taxon>Eukaryota</taxon>
        <taxon>Fungi</taxon>
        <taxon>Dikarya</taxon>
        <taxon>Ascomycota</taxon>
        <taxon>Pezizomycotina</taxon>
        <taxon>Lecanoromycetes</taxon>
        <taxon>OSLEUM clade</taxon>
        <taxon>Ostropomycetidae</taxon>
        <taxon>Ostropales</taxon>
        <taxon>Graphidaceae</taxon>
        <taxon>Gomphilloideae</taxon>
        <taxon>Gomphillus</taxon>
    </lineage>
</organism>
<gene>
    <name evidence="2" type="ORF">GOMPHAMPRED_001460</name>
</gene>
<feature type="compositionally biased region" description="Low complexity" evidence="1">
    <location>
        <begin position="64"/>
        <end position="76"/>
    </location>
</feature>
<name>A0A8H3F743_9LECA</name>
<comment type="caution">
    <text evidence="2">The sequence shown here is derived from an EMBL/GenBank/DDBJ whole genome shotgun (WGS) entry which is preliminary data.</text>
</comment>
<evidence type="ECO:0000313" key="2">
    <source>
        <dbReference type="EMBL" id="CAF9918239.1"/>
    </source>
</evidence>
<sequence length="347" mass="36242">MAGIQIFTESPISTAVKNESATPSTSADPPQPSQTQQPPTSAAFPPQPTTFLPTEPSINPPTPQAGAFPQPQAPGTNYTPATSIPQSQADPQRSNSLTPFTESPTLNATSSLDAPQVSRSRSVSPNRNIPPPPKVGEKMKPTSYYSPAATPTYAAQTASYNQTFPYQTGTTPNTATFAQQQQQGMLSHHPNGLFSPASYQGQGNISASPAQTPTTATNSTFQNQAQPQQANFEHPPGYVQNPYAADMTPEQRFASQHGARSPTLGYNGNNPGGFTSPNPFSSFASASSNMVRPSVGGGGGDSGRSGVLDSGTDGAGVWGVVSGWAKTVTKKASEVEGEVWKRINGDQ</sequence>
<proteinExistence type="predicted"/>